<proteinExistence type="predicted"/>
<evidence type="ECO:0000313" key="1">
    <source>
        <dbReference type="EMBL" id="MBP1923828.1"/>
    </source>
</evidence>
<dbReference type="EMBL" id="JAGGKQ010000032">
    <property type="protein sequence ID" value="MBP1923828.1"/>
    <property type="molecule type" value="Genomic_DNA"/>
</dbReference>
<gene>
    <name evidence="1" type="ORF">J2751_002873</name>
</gene>
<keyword evidence="2" id="KW-1185">Reference proteome</keyword>
<dbReference type="RefSeq" id="WP_209486908.1">
    <property type="nucleotide sequence ID" value="NZ_JAGGKQ010000032.1"/>
</dbReference>
<evidence type="ECO:0000313" key="2">
    <source>
        <dbReference type="Proteomes" id="UP000823588"/>
    </source>
</evidence>
<sequence>MRRSRCTHSTPPHSFRKVASISRCCHAVLRLAKDGCEPEDDQIVSGISGTPQIREQEIFEDIDKIVPDKTLEKFISRTVRTVNTRIEEDADRHTITADIREQLETDPDFRQETTNPLPKGIHPKYTDEPAELWQKPASKVGYMDGSQGFLQIWIPVDEDDITLVSATAGDYDREAIVDTIREEFQSTIV</sequence>
<accession>A0A8T4GH71</accession>
<dbReference type="AlphaFoldDB" id="A0A8T4GH71"/>
<dbReference type="Proteomes" id="UP000823588">
    <property type="component" value="Unassembled WGS sequence"/>
</dbReference>
<name>A0A8T4GH71_9EURY</name>
<comment type="caution">
    <text evidence="1">The sequence shown here is derived from an EMBL/GenBank/DDBJ whole genome shotgun (WGS) entry which is preliminary data.</text>
</comment>
<organism evidence="1 2">
    <name type="scientific">Halorubrum alkaliphilum</name>
    <dbReference type="NCBI Taxonomy" id="261290"/>
    <lineage>
        <taxon>Archaea</taxon>
        <taxon>Methanobacteriati</taxon>
        <taxon>Methanobacteriota</taxon>
        <taxon>Stenosarchaea group</taxon>
        <taxon>Halobacteria</taxon>
        <taxon>Halobacteriales</taxon>
        <taxon>Haloferacaceae</taxon>
        <taxon>Halorubrum</taxon>
    </lineage>
</organism>
<reference evidence="1" key="1">
    <citation type="submission" date="2021-03" db="EMBL/GenBank/DDBJ databases">
        <title>Genomic Encyclopedia of Type Strains, Phase IV (KMG-IV): sequencing the most valuable type-strain genomes for metagenomic binning, comparative biology and taxonomic classification.</title>
        <authorList>
            <person name="Goeker M."/>
        </authorList>
    </citation>
    <scope>NUCLEOTIDE SEQUENCE</scope>
    <source>
        <strain evidence="1">DSM 23564</strain>
    </source>
</reference>
<dbReference type="OrthoDB" id="350495at2157"/>
<protein>
    <submittedName>
        <fullName evidence="1">Uncharacterized protein</fullName>
    </submittedName>
</protein>